<evidence type="ECO:0000313" key="1">
    <source>
        <dbReference type="EMBL" id="OLO03778.1"/>
    </source>
</evidence>
<proteinExistence type="predicted"/>
<organism evidence="1 2">
    <name type="scientific">Salinicola socius</name>
    <dbReference type="NCBI Taxonomy" id="404433"/>
    <lineage>
        <taxon>Bacteria</taxon>
        <taxon>Pseudomonadati</taxon>
        <taxon>Pseudomonadota</taxon>
        <taxon>Gammaproteobacteria</taxon>
        <taxon>Oceanospirillales</taxon>
        <taxon>Halomonadaceae</taxon>
        <taxon>Salinicola</taxon>
    </lineage>
</organism>
<evidence type="ECO:0000313" key="2">
    <source>
        <dbReference type="Proteomes" id="UP000186878"/>
    </source>
</evidence>
<dbReference type="AlphaFoldDB" id="A0A1Q8SQR4"/>
<accession>A0A1Q8SQR4</accession>
<reference evidence="1 2" key="1">
    <citation type="submission" date="2016-12" db="EMBL/GenBank/DDBJ databases">
        <title>Draft genome sequences of strains Salinicola socius SMB35, Salinicola sp. MH3R3-1 and Chromohalobacter sp. SMB17 from the Verkhnekamsk potash mining region of Russia.</title>
        <authorList>
            <person name="Mavrodi D.V."/>
            <person name="Olsson B.E."/>
            <person name="Korsakova E.S."/>
            <person name="Pyankova A."/>
            <person name="Mavrodi O.V."/>
            <person name="Plotnikova E.G."/>
        </authorList>
    </citation>
    <scope>NUCLEOTIDE SEQUENCE [LARGE SCALE GENOMIC DNA]</scope>
    <source>
        <strain evidence="1 2">SMB35</strain>
    </source>
</reference>
<keyword evidence="2" id="KW-1185">Reference proteome</keyword>
<sequence length="88" mass="9516">MTAAGRLDVQFGKEASAGRRGPFVMGCKTSAEQERAGAAGNARENRLFDNRIIDDRAERPPTIRPAMIRPAMIDLSMSGADSARPLNK</sequence>
<gene>
    <name evidence="1" type="ORF">BTW07_12890</name>
</gene>
<protein>
    <submittedName>
        <fullName evidence="1">Uncharacterized protein</fullName>
    </submittedName>
</protein>
<dbReference type="STRING" id="404433.BTW07_12890"/>
<comment type="caution">
    <text evidence="1">The sequence shown here is derived from an EMBL/GenBank/DDBJ whole genome shotgun (WGS) entry which is preliminary data.</text>
</comment>
<name>A0A1Q8SQR4_9GAMM</name>
<dbReference type="EMBL" id="MSDO01000019">
    <property type="protein sequence ID" value="OLO03778.1"/>
    <property type="molecule type" value="Genomic_DNA"/>
</dbReference>
<dbReference type="Proteomes" id="UP000186878">
    <property type="component" value="Unassembled WGS sequence"/>
</dbReference>